<evidence type="ECO:0000256" key="1">
    <source>
        <dbReference type="ARBA" id="ARBA00008023"/>
    </source>
</evidence>
<reference evidence="3 4" key="1">
    <citation type="submission" date="2024-09" db="EMBL/GenBank/DDBJ databases">
        <title>Rethinking Asexuality: The Enigmatic Case of Functional Sexual Genes in Lepraria (Stereocaulaceae).</title>
        <authorList>
            <person name="Doellman M."/>
            <person name="Sun Y."/>
            <person name="Barcenas-Pena A."/>
            <person name="Lumbsch H.T."/>
            <person name="Grewe F."/>
        </authorList>
    </citation>
    <scope>NUCLEOTIDE SEQUENCE [LARGE SCALE GENOMIC DNA]</scope>
    <source>
        <strain evidence="3 4">Grewe 0041</strain>
    </source>
</reference>
<evidence type="ECO:0000313" key="4">
    <source>
        <dbReference type="Proteomes" id="UP001590951"/>
    </source>
</evidence>
<evidence type="ECO:0000313" key="3">
    <source>
        <dbReference type="EMBL" id="KAL2052564.1"/>
    </source>
</evidence>
<organism evidence="3 4">
    <name type="scientific">Lepraria finkii</name>
    <dbReference type="NCBI Taxonomy" id="1340010"/>
    <lineage>
        <taxon>Eukaryota</taxon>
        <taxon>Fungi</taxon>
        <taxon>Dikarya</taxon>
        <taxon>Ascomycota</taxon>
        <taxon>Pezizomycotina</taxon>
        <taxon>Lecanoromycetes</taxon>
        <taxon>OSLEUM clade</taxon>
        <taxon>Lecanoromycetidae</taxon>
        <taxon>Lecanorales</taxon>
        <taxon>Lecanorineae</taxon>
        <taxon>Stereocaulaceae</taxon>
        <taxon>Lepraria</taxon>
    </lineage>
</organism>
<dbReference type="PANTHER" id="PTHR11067:SF9">
    <property type="entry name" value="INOSINE TRIPHOSPHATE PYROPHOSPHATASE"/>
    <property type="match status" value="1"/>
</dbReference>
<dbReference type="Proteomes" id="UP001590951">
    <property type="component" value="Unassembled WGS sequence"/>
</dbReference>
<evidence type="ECO:0008006" key="5">
    <source>
        <dbReference type="Google" id="ProtNLM"/>
    </source>
</evidence>
<keyword evidence="4" id="KW-1185">Reference proteome</keyword>
<keyword evidence="2" id="KW-0378">Hydrolase</keyword>
<proteinExistence type="inferred from homology"/>
<gene>
    <name evidence="3" type="ORF">ABVK25_007124</name>
</gene>
<dbReference type="Gene3D" id="3.90.950.10">
    <property type="match status" value="1"/>
</dbReference>
<dbReference type="SUPFAM" id="SSF52972">
    <property type="entry name" value="ITPase-like"/>
    <property type="match status" value="1"/>
</dbReference>
<comment type="similarity">
    <text evidence="1">Belongs to the HAM1 NTPase family.</text>
</comment>
<dbReference type="Pfam" id="PF01725">
    <property type="entry name" value="Ham1p_like"/>
    <property type="match status" value="1"/>
</dbReference>
<dbReference type="InterPro" id="IPR029001">
    <property type="entry name" value="ITPase-like_fam"/>
</dbReference>
<evidence type="ECO:0000256" key="2">
    <source>
        <dbReference type="ARBA" id="ARBA00022801"/>
    </source>
</evidence>
<dbReference type="PANTHER" id="PTHR11067">
    <property type="entry name" value="INOSINE TRIPHOSPHATE PYROPHOSPHATASE/HAM1 PROTEIN"/>
    <property type="match status" value="1"/>
</dbReference>
<comment type="caution">
    <text evidence="3">The sequence shown here is derived from an EMBL/GenBank/DDBJ whole genome shotgun (WGS) entry which is preliminary data.</text>
</comment>
<dbReference type="EMBL" id="JBHFEH010000026">
    <property type="protein sequence ID" value="KAL2052564.1"/>
    <property type="molecule type" value="Genomic_DNA"/>
</dbReference>
<sequence length="175" mass="19676">MPPTELNFITGNKNKLSEVKAILGDIVALQSQSLDLTEIQGTIEEISKDKCRRAAAIVGGPVLTEDTCLCFNALKELPGPYIKWFLQALGHEGLNNMLLAYEDKSAQAVCTFAYCEGPGHEPLIFEGEPLGKLCLLEVLLILAGIQYSSTRAKRMRRWTRRRRIRYLIVVRRLRS</sequence>
<dbReference type="InterPro" id="IPR002637">
    <property type="entry name" value="RdgB/HAM1"/>
</dbReference>
<protein>
    <recommendedName>
        <fullName evidence="5">Inosine triphosphate pyrophosphatase</fullName>
    </recommendedName>
</protein>
<dbReference type="CDD" id="cd00985">
    <property type="entry name" value="Maf_Ham1"/>
    <property type="match status" value="1"/>
</dbReference>
<name>A0ABR4B6Q2_9LECA</name>
<accession>A0ABR4B6Q2</accession>